<dbReference type="SUPFAM" id="SSF56112">
    <property type="entry name" value="Protein kinase-like (PK-like)"/>
    <property type="match status" value="1"/>
</dbReference>
<dbReference type="Proteomes" id="UP001345013">
    <property type="component" value="Unassembled WGS sequence"/>
</dbReference>
<protein>
    <recommendedName>
        <fullName evidence="1">protein-ribulosamine 3-kinase</fullName>
        <ecNumber evidence="1">2.7.1.172</ecNumber>
    </recommendedName>
</protein>
<comment type="caution">
    <text evidence="3">The sequence shown here is derived from an EMBL/GenBank/DDBJ whole genome shotgun (WGS) entry which is preliminary data.</text>
</comment>
<dbReference type="PANTHER" id="PTHR12149">
    <property type="entry name" value="FRUCTOSAMINE 3 KINASE-RELATED PROTEIN"/>
    <property type="match status" value="1"/>
</dbReference>
<dbReference type="Pfam" id="PF03881">
    <property type="entry name" value="Fructosamin_kin"/>
    <property type="match status" value="1"/>
</dbReference>
<evidence type="ECO:0000313" key="4">
    <source>
        <dbReference type="Proteomes" id="UP001345013"/>
    </source>
</evidence>
<comment type="catalytic activity">
    <reaction evidence="2">
        <text>N(6)-D-ribulosyl-L-lysyl-[protein] + ATP = N(6)-(3-O-phospho-D-ribulosyl)-L-lysyl-[protein] + ADP + H(+)</text>
        <dbReference type="Rhea" id="RHEA:48432"/>
        <dbReference type="Rhea" id="RHEA-COMP:12103"/>
        <dbReference type="Rhea" id="RHEA-COMP:12104"/>
        <dbReference type="ChEBI" id="CHEBI:15378"/>
        <dbReference type="ChEBI" id="CHEBI:30616"/>
        <dbReference type="ChEBI" id="CHEBI:90418"/>
        <dbReference type="ChEBI" id="CHEBI:90420"/>
        <dbReference type="ChEBI" id="CHEBI:456216"/>
        <dbReference type="EC" id="2.7.1.172"/>
    </reaction>
    <physiologicalReaction direction="left-to-right" evidence="2">
        <dbReference type="Rhea" id="RHEA:48433"/>
    </physiologicalReaction>
</comment>
<evidence type="ECO:0000256" key="2">
    <source>
        <dbReference type="ARBA" id="ARBA00048655"/>
    </source>
</evidence>
<reference evidence="3 4" key="1">
    <citation type="submission" date="2023-08" db="EMBL/GenBank/DDBJ databases">
        <title>Black Yeasts Isolated from many extreme environments.</title>
        <authorList>
            <person name="Coleine C."/>
            <person name="Stajich J.E."/>
            <person name="Selbmann L."/>
        </authorList>
    </citation>
    <scope>NUCLEOTIDE SEQUENCE [LARGE SCALE GENOMIC DNA]</scope>
    <source>
        <strain evidence="3 4">CCFEE 5885</strain>
    </source>
</reference>
<sequence>MNLHGEYTTILAMSQVLPDLVPVPIAVGTYASDDDVHFYLASFVDMTDEVPEVEQLPAKMAELHSRALSPNGKYGFSVPTGMGACMQQNEWTSSWETSFTTMMNTMFEFEQDMHGSDEKMRQMHQIILEKVIPRLLRPLETGSREIQPCLVHGDLWDGNTSVDATTDKPVIFDASGMYAHNEYELGAWNLPRHKIYRAYIQEYQRHFSASAPEEDVEDRLMLYRLRFNLTSSACYLDNMRFRELAIEDMRYLTSKYIDGYQGMEERKAENQLVT</sequence>
<evidence type="ECO:0000256" key="1">
    <source>
        <dbReference type="ARBA" id="ARBA00011961"/>
    </source>
</evidence>
<evidence type="ECO:0000313" key="3">
    <source>
        <dbReference type="EMBL" id="KAK5102569.1"/>
    </source>
</evidence>
<dbReference type="Gene3D" id="3.90.1200.10">
    <property type="match status" value="1"/>
</dbReference>
<dbReference type="EC" id="2.7.1.172" evidence="1"/>
<dbReference type="InterPro" id="IPR011009">
    <property type="entry name" value="Kinase-like_dom_sf"/>
</dbReference>
<dbReference type="EMBL" id="JAVRRG010000001">
    <property type="protein sequence ID" value="KAK5102569.1"/>
    <property type="molecule type" value="Genomic_DNA"/>
</dbReference>
<proteinExistence type="predicted"/>
<keyword evidence="4" id="KW-1185">Reference proteome</keyword>
<gene>
    <name evidence="3" type="ORF">LTR24_000128</name>
</gene>
<accession>A0ABR0KPU9</accession>
<dbReference type="PANTHER" id="PTHR12149:SF8">
    <property type="entry name" value="PROTEIN-RIBULOSAMINE 3-KINASE"/>
    <property type="match status" value="1"/>
</dbReference>
<dbReference type="InterPro" id="IPR016477">
    <property type="entry name" value="Fructo-/Ketosamine-3-kinase"/>
</dbReference>
<organism evidence="3 4">
    <name type="scientific">Lithohypha guttulata</name>
    <dbReference type="NCBI Taxonomy" id="1690604"/>
    <lineage>
        <taxon>Eukaryota</taxon>
        <taxon>Fungi</taxon>
        <taxon>Dikarya</taxon>
        <taxon>Ascomycota</taxon>
        <taxon>Pezizomycotina</taxon>
        <taxon>Eurotiomycetes</taxon>
        <taxon>Chaetothyriomycetidae</taxon>
        <taxon>Chaetothyriales</taxon>
        <taxon>Trichomeriaceae</taxon>
        <taxon>Lithohypha</taxon>
    </lineage>
</organism>
<name>A0ABR0KPU9_9EURO</name>